<accession>A0ABT2M8F5</accession>
<proteinExistence type="predicted"/>
<dbReference type="EMBL" id="JAODWD010000001">
    <property type="protein sequence ID" value="MCT7657700.1"/>
    <property type="molecule type" value="Genomic_DNA"/>
</dbReference>
<organism evidence="2 3">
    <name type="scientific">Mycobacterium deserti</name>
    <dbReference type="NCBI Taxonomy" id="2978347"/>
    <lineage>
        <taxon>Bacteria</taxon>
        <taxon>Bacillati</taxon>
        <taxon>Actinomycetota</taxon>
        <taxon>Actinomycetes</taxon>
        <taxon>Mycobacteriales</taxon>
        <taxon>Mycobacteriaceae</taxon>
        <taxon>Mycobacterium</taxon>
    </lineage>
</organism>
<feature type="domain" description="DUF3291" evidence="1">
    <location>
        <begin position="46"/>
        <end position="112"/>
    </location>
</feature>
<dbReference type="Gene3D" id="3.30.70.100">
    <property type="match status" value="1"/>
</dbReference>
<dbReference type="InterPro" id="IPR011008">
    <property type="entry name" value="Dimeric_a/b-barrel"/>
</dbReference>
<evidence type="ECO:0000313" key="2">
    <source>
        <dbReference type="EMBL" id="MCT7657700.1"/>
    </source>
</evidence>
<dbReference type="InterPro" id="IPR021708">
    <property type="entry name" value="DUF3291"/>
</dbReference>
<keyword evidence="3" id="KW-1185">Reference proteome</keyword>
<protein>
    <submittedName>
        <fullName evidence="2">DUF3291 domain-containing protein</fullName>
    </submittedName>
</protein>
<dbReference type="RefSeq" id="WP_260991723.1">
    <property type="nucleotide sequence ID" value="NZ_JAODWD010000001.1"/>
</dbReference>
<comment type="caution">
    <text evidence="2">The sequence shown here is derived from an EMBL/GenBank/DDBJ whole genome shotgun (WGS) entry which is preliminary data.</text>
</comment>
<reference evidence="3" key="1">
    <citation type="submission" date="2023-07" db="EMBL/GenBank/DDBJ databases">
        <authorList>
            <person name="Deng Y."/>
            <person name="Zhang Y.-Q."/>
        </authorList>
    </citation>
    <scope>NUCLEOTIDE SEQUENCE [LARGE SCALE GENOMIC DNA]</scope>
    <source>
        <strain evidence="3">CPCC 205710</strain>
    </source>
</reference>
<dbReference type="Proteomes" id="UP001206639">
    <property type="component" value="Unassembled WGS sequence"/>
</dbReference>
<evidence type="ECO:0000259" key="1">
    <source>
        <dbReference type="Pfam" id="PF11695"/>
    </source>
</evidence>
<name>A0ABT2M8F5_9MYCO</name>
<evidence type="ECO:0000313" key="3">
    <source>
        <dbReference type="Proteomes" id="UP001206639"/>
    </source>
</evidence>
<sequence>MASRFELKKRRDVPMFLVAALRVRQQMLASPGVIGVSLIAQPLRKTFYTLSAWQDRQALDSAVATAPHAETMARFRTKMASSVFTFWRVSDGRRPEWPDARRRLEQAAVHGPIS</sequence>
<dbReference type="SUPFAM" id="SSF54909">
    <property type="entry name" value="Dimeric alpha+beta barrel"/>
    <property type="match status" value="1"/>
</dbReference>
<dbReference type="Pfam" id="PF11695">
    <property type="entry name" value="DUF3291"/>
    <property type="match status" value="1"/>
</dbReference>
<gene>
    <name evidence="2" type="ORF">N4S67_04625</name>
</gene>